<evidence type="ECO:0000313" key="3">
    <source>
        <dbReference type="EMBL" id="CAE8733817.1"/>
    </source>
</evidence>
<evidence type="ECO:0000313" key="4">
    <source>
        <dbReference type="Proteomes" id="UP000626109"/>
    </source>
</evidence>
<comment type="caution">
    <text evidence="3">The sequence shown here is derived from an EMBL/GenBank/DDBJ whole genome shotgun (WGS) entry which is preliminary data.</text>
</comment>
<organism evidence="3 4">
    <name type="scientific">Polarella glacialis</name>
    <name type="common">Dinoflagellate</name>
    <dbReference type="NCBI Taxonomy" id="89957"/>
    <lineage>
        <taxon>Eukaryota</taxon>
        <taxon>Sar</taxon>
        <taxon>Alveolata</taxon>
        <taxon>Dinophyceae</taxon>
        <taxon>Suessiales</taxon>
        <taxon>Suessiaceae</taxon>
        <taxon>Polarella</taxon>
    </lineage>
</organism>
<gene>
    <name evidence="2" type="ORF">PGLA1383_LOCUS32900</name>
    <name evidence="3" type="ORF">PGLA2088_LOCUS47006</name>
</gene>
<feature type="compositionally biased region" description="Polar residues" evidence="1">
    <location>
        <begin position="1"/>
        <end position="19"/>
    </location>
</feature>
<dbReference type="Proteomes" id="UP000626109">
    <property type="component" value="Unassembled WGS sequence"/>
</dbReference>
<name>A0A813LP39_POLGL</name>
<dbReference type="EMBL" id="CAJNNV010025578">
    <property type="protein sequence ID" value="CAE8615189.1"/>
    <property type="molecule type" value="Genomic_DNA"/>
</dbReference>
<keyword evidence="5" id="KW-1185">Reference proteome</keyword>
<dbReference type="EMBL" id="CAJNNW010036383">
    <property type="protein sequence ID" value="CAE8733817.1"/>
    <property type="molecule type" value="Genomic_DNA"/>
</dbReference>
<dbReference type="Proteomes" id="UP000654075">
    <property type="component" value="Unassembled WGS sequence"/>
</dbReference>
<reference evidence="3" key="1">
    <citation type="submission" date="2021-02" db="EMBL/GenBank/DDBJ databases">
        <authorList>
            <person name="Dougan E. K."/>
            <person name="Rhodes N."/>
            <person name="Thang M."/>
            <person name="Chan C."/>
        </authorList>
    </citation>
    <scope>NUCLEOTIDE SEQUENCE</scope>
</reference>
<evidence type="ECO:0000313" key="2">
    <source>
        <dbReference type="EMBL" id="CAE8615189.1"/>
    </source>
</evidence>
<accession>A0A813LP39</accession>
<feature type="region of interest" description="Disordered" evidence="1">
    <location>
        <begin position="1"/>
        <end position="27"/>
    </location>
</feature>
<dbReference type="AlphaFoldDB" id="A0A813LP39"/>
<protein>
    <submittedName>
        <fullName evidence="3">Uncharacterized protein</fullName>
    </submittedName>
</protein>
<evidence type="ECO:0000256" key="1">
    <source>
        <dbReference type="SAM" id="MobiDB-lite"/>
    </source>
</evidence>
<evidence type="ECO:0000313" key="5">
    <source>
        <dbReference type="Proteomes" id="UP000654075"/>
    </source>
</evidence>
<proteinExistence type="predicted"/>
<sequence length="201" mass="21317">MSGSSNTTSFGELSLASTQSRKRAHKTNDAGTLLTDVSRLALTLAAQVRTLKAATLRTFLLPSSCSIVMAAKQAGSQFSQAAKERSGSQSLPQPHLLAFRAVLDAIKADPQIGSATKAVVHEFLAADPPTKSIARIVRVCRVSKCFARDVSRFEFHISSSANILEQAIIDACEALVGKECFGDGPRGPLERSISSTLNSAQ</sequence>